<organism evidence="1 2">
    <name type="scientific">Limosilactobacillus mucosae LM1</name>
    <dbReference type="NCBI Taxonomy" id="1130798"/>
    <lineage>
        <taxon>Bacteria</taxon>
        <taxon>Bacillati</taxon>
        <taxon>Bacillota</taxon>
        <taxon>Bacilli</taxon>
        <taxon>Lactobacillales</taxon>
        <taxon>Lactobacillaceae</taxon>
        <taxon>Limosilactobacillus</taxon>
    </lineage>
</organism>
<dbReference type="KEGG" id="lmu:LBLM1_11320"/>
<dbReference type="Proteomes" id="UP000003645">
    <property type="component" value="Plasmid pLM1"/>
</dbReference>
<dbReference type="EMBL" id="CP011014">
    <property type="protein sequence ID" value="AJT51609.1"/>
    <property type="molecule type" value="Genomic_DNA"/>
</dbReference>
<proteinExistence type="predicted"/>
<evidence type="ECO:0000313" key="2">
    <source>
        <dbReference type="Proteomes" id="UP000003645"/>
    </source>
</evidence>
<accession>A0A0D4CNF6</accession>
<keyword evidence="1" id="KW-0614">Plasmid</keyword>
<gene>
    <name evidence="1" type="ORF">LBLM1_11320</name>
</gene>
<name>A0A0D4CNF6_LIMMU</name>
<geneLocation type="plasmid" evidence="1 2">
    <name>pLM1</name>
</geneLocation>
<protein>
    <submittedName>
        <fullName evidence="1">Uncharacterized protein</fullName>
    </submittedName>
</protein>
<dbReference type="AlphaFoldDB" id="A0A0D4CNF6"/>
<sequence>MFFDFDVDNRNDLSHILLNDQSVHDYVFKTVGEINNILDRVIQVPSAVEMRVWLIQSDNSTGYSRDNDWDELIVGGKSDVPSFINVVYRLPLEDVHDKLIETFNEHKSVHTFKQLFDAMLMDLILKM</sequence>
<dbReference type="HOGENOM" id="CLU_1967760_0_0_9"/>
<evidence type="ECO:0000313" key="1">
    <source>
        <dbReference type="EMBL" id="AJT51609.1"/>
    </source>
</evidence>
<dbReference type="RefSeq" id="WP_039946310.1">
    <property type="nucleotide sequence ID" value="NZ_CP011014.1"/>
</dbReference>
<keyword evidence="2" id="KW-1185">Reference proteome</keyword>
<reference evidence="1 2" key="1">
    <citation type="journal article" date="2012" name="J. Bacteriol.">
        <title>Genome sequence of Lactobacillus mucosae LM1, isolated from piglet feces.</title>
        <authorList>
            <person name="Lee J.H."/>
            <person name="Valeriano V.D."/>
            <person name="Shin Y.R."/>
            <person name="Chae J.P."/>
            <person name="Kim G.B."/>
            <person name="Ham J.S."/>
            <person name="Chun J."/>
            <person name="Kang D.K."/>
        </authorList>
    </citation>
    <scope>NUCLEOTIDE SEQUENCE [LARGE SCALE GENOMIC DNA]</scope>
    <source>
        <strain evidence="1 2">LM1</strain>
        <plasmid evidence="1">pLM1</plasmid>
    </source>
</reference>